<feature type="binding site" evidence="2">
    <location>
        <position position="42"/>
    </location>
    <ligand>
        <name>substrate</name>
    </ligand>
</feature>
<comment type="caution">
    <text evidence="4">The sequence shown here is derived from an EMBL/GenBank/DDBJ whole genome shotgun (WGS) entry which is preliminary data.</text>
</comment>
<dbReference type="Gene3D" id="3.40.1180.10">
    <property type="entry name" value="Decaprenyl diphosphate synthase-like"/>
    <property type="match status" value="1"/>
</dbReference>
<dbReference type="Pfam" id="PF01255">
    <property type="entry name" value="Prenyltransf"/>
    <property type="match status" value="1"/>
</dbReference>
<dbReference type="GO" id="GO:0000287">
    <property type="term" value="F:magnesium ion binding"/>
    <property type="evidence" value="ECO:0007669"/>
    <property type="project" value="UniProtKB-UniRule"/>
</dbReference>
<dbReference type="EMBL" id="JMCC02000033">
    <property type="protein sequence ID" value="KIG16742.1"/>
    <property type="molecule type" value="Genomic_DNA"/>
</dbReference>
<dbReference type="EC" id="2.5.1.-" evidence="2"/>
<accession>A0A0C2DA21</accession>
<dbReference type="PANTHER" id="PTHR10291">
    <property type="entry name" value="DEHYDRODOLICHYL DIPHOSPHATE SYNTHASE FAMILY MEMBER"/>
    <property type="match status" value="1"/>
</dbReference>
<feature type="binding site" evidence="2">
    <location>
        <position position="25"/>
    </location>
    <ligand>
        <name>Mg(2+)</name>
        <dbReference type="ChEBI" id="CHEBI:18420"/>
    </ligand>
</feature>
<proteinExistence type="inferred from homology"/>
<protein>
    <recommendedName>
        <fullName evidence="2">Isoprenyl transferase</fullName>
        <ecNumber evidence="2">2.5.1.-</ecNumber>
    </recommendedName>
</protein>
<feature type="binding site" evidence="2">
    <location>
        <position position="76"/>
    </location>
    <ligand>
        <name>substrate</name>
    </ligand>
</feature>
<evidence type="ECO:0000313" key="4">
    <source>
        <dbReference type="EMBL" id="KIG16742.1"/>
    </source>
</evidence>
<dbReference type="GO" id="GO:0016094">
    <property type="term" value="P:polyprenol biosynthetic process"/>
    <property type="evidence" value="ECO:0007669"/>
    <property type="project" value="TreeGrafter"/>
</dbReference>
<feature type="binding site" evidence="2">
    <location>
        <begin position="26"/>
        <end position="29"/>
    </location>
    <ligand>
        <name>substrate</name>
    </ligand>
</feature>
<comment type="subunit">
    <text evidence="2">Homodimer.</text>
</comment>
<feature type="binding site" evidence="2">
    <location>
        <position position="74"/>
    </location>
    <ligand>
        <name>substrate</name>
    </ligand>
</feature>
<dbReference type="InterPro" id="IPR018520">
    <property type="entry name" value="UPP_synth-like_CS"/>
</dbReference>
<keyword evidence="1 2" id="KW-0808">Transferase</keyword>
<name>A0A0C2DA21_9BACT</name>
<dbReference type="GO" id="GO:0045547">
    <property type="term" value="F:ditrans,polycis-polyprenyl diphosphate synthase [(2E,6E)-farnesyl diphosphate specific] activity"/>
    <property type="evidence" value="ECO:0007669"/>
    <property type="project" value="TreeGrafter"/>
</dbReference>
<comment type="function">
    <text evidence="2">Catalyzes the condensation of isopentenyl diphosphate (IPP) with allylic pyrophosphates generating different type of terpenoids.</text>
</comment>
<comment type="similarity">
    <text evidence="2">Belongs to the UPP synthase family.</text>
</comment>
<dbReference type="PANTHER" id="PTHR10291:SF0">
    <property type="entry name" value="DEHYDRODOLICHYL DIPHOSPHATE SYNTHASE 2"/>
    <property type="match status" value="1"/>
</dbReference>
<dbReference type="AlphaFoldDB" id="A0A0C2DA21"/>
<dbReference type="SUPFAM" id="SSF64005">
    <property type="entry name" value="Undecaprenyl diphosphate synthase"/>
    <property type="match status" value="1"/>
</dbReference>
<dbReference type="PROSITE" id="PS01066">
    <property type="entry name" value="UPP_SYNTHASE"/>
    <property type="match status" value="1"/>
</dbReference>
<feature type="active site" evidence="2">
    <location>
        <position position="25"/>
    </location>
</feature>
<dbReference type="CDD" id="cd00475">
    <property type="entry name" value="Cis_IPPS"/>
    <property type="match status" value="1"/>
</dbReference>
<evidence type="ECO:0000256" key="3">
    <source>
        <dbReference type="SAM" id="MobiDB-lite"/>
    </source>
</evidence>
<feature type="binding site" evidence="2">
    <location>
        <begin position="200"/>
        <end position="202"/>
    </location>
    <ligand>
        <name>substrate</name>
    </ligand>
</feature>
<dbReference type="NCBIfam" id="TIGR00055">
    <property type="entry name" value="uppS"/>
    <property type="match status" value="1"/>
</dbReference>
<feature type="binding site" evidence="2">
    <location>
        <position position="194"/>
    </location>
    <ligand>
        <name>substrate</name>
    </ligand>
</feature>
<feature type="region of interest" description="Disordered" evidence="3">
    <location>
        <begin position="280"/>
        <end position="305"/>
    </location>
</feature>
<dbReference type="RefSeq" id="WP_146658919.1">
    <property type="nucleotide sequence ID" value="NZ_JMCC02000033.1"/>
</dbReference>
<feature type="binding site" evidence="2">
    <location>
        <position position="30"/>
    </location>
    <ligand>
        <name>substrate</name>
    </ligand>
</feature>
<feature type="binding site" evidence="2">
    <location>
        <position position="38"/>
    </location>
    <ligand>
        <name>substrate</name>
    </ligand>
</feature>
<gene>
    <name evidence="4" type="ORF">DB30_04215</name>
</gene>
<feature type="binding site" evidence="2">
    <location>
        <position position="213"/>
    </location>
    <ligand>
        <name>Mg(2+)</name>
        <dbReference type="ChEBI" id="CHEBI:18420"/>
    </ligand>
</feature>
<evidence type="ECO:0000256" key="1">
    <source>
        <dbReference type="ARBA" id="ARBA00022679"/>
    </source>
</evidence>
<keyword evidence="2" id="KW-0460">Magnesium</keyword>
<feature type="active site" description="Proton acceptor" evidence="2">
    <location>
        <position position="73"/>
    </location>
</feature>
<comment type="caution">
    <text evidence="2">Lacks conserved residue(s) required for the propagation of feature annotation.</text>
</comment>
<dbReference type="HAMAP" id="MF_01139">
    <property type="entry name" value="ISPT"/>
    <property type="match status" value="1"/>
</dbReference>
<comment type="cofactor">
    <cofactor evidence="2">
        <name>Mg(2+)</name>
        <dbReference type="ChEBI" id="CHEBI:18420"/>
    </cofactor>
    <text evidence="2">Binds 2 magnesium ions per subunit.</text>
</comment>
<evidence type="ECO:0000313" key="5">
    <source>
        <dbReference type="Proteomes" id="UP000031599"/>
    </source>
</evidence>
<keyword evidence="2" id="KW-0479">Metal-binding</keyword>
<sequence>MLDASKSRTGVSIERLPRHVGIIMDGNGRWARERGLRREQGHSKGADSVREVVRASRRLGLTALTLFAFSSQNWDRPPREVFHLMQLLRRYLIDERAEILDNDIRLVTVGDISRLPGLVMRPLADLVQASSQNRGMTLCLALSYGGREMIASAAKELARAVARGEVDPDDIDPDLFGRYLPSSTLLPPLDLLIRTSGERRVSNFFLWEVAYAELFFSPVMWPDFGEDELWRALREYGHRERRFGLTSEQLDAGNGVIRANRTGPSMGGMAGMSGMSNKVGAPNSRGSTHLESLEAVLGDPMPETG</sequence>
<organism evidence="4 5">
    <name type="scientific">Enhygromyxa salina</name>
    <dbReference type="NCBI Taxonomy" id="215803"/>
    <lineage>
        <taxon>Bacteria</taxon>
        <taxon>Pseudomonadati</taxon>
        <taxon>Myxococcota</taxon>
        <taxon>Polyangia</taxon>
        <taxon>Nannocystales</taxon>
        <taxon>Nannocystaceae</taxon>
        <taxon>Enhygromyxa</taxon>
    </lineage>
</organism>
<reference evidence="4 5" key="1">
    <citation type="submission" date="2014-12" db="EMBL/GenBank/DDBJ databases">
        <title>Genome assembly of Enhygromyxa salina DSM 15201.</title>
        <authorList>
            <person name="Sharma G."/>
            <person name="Subramanian S."/>
        </authorList>
    </citation>
    <scope>NUCLEOTIDE SEQUENCE [LARGE SCALE GENOMIC DNA]</scope>
    <source>
        <strain evidence="4 5">DSM 15201</strain>
    </source>
</reference>
<dbReference type="Proteomes" id="UP000031599">
    <property type="component" value="Unassembled WGS sequence"/>
</dbReference>
<evidence type="ECO:0000256" key="2">
    <source>
        <dbReference type="HAMAP-Rule" id="MF_01139"/>
    </source>
</evidence>
<dbReference type="InterPro" id="IPR001441">
    <property type="entry name" value="UPP_synth-like"/>
</dbReference>
<dbReference type="InterPro" id="IPR036424">
    <property type="entry name" value="UPP_synth-like_sf"/>
</dbReference>